<evidence type="ECO:0000313" key="2">
    <source>
        <dbReference type="Proteomes" id="UP001169027"/>
    </source>
</evidence>
<dbReference type="EMBL" id="JAUKVY010000029">
    <property type="protein sequence ID" value="MDO1536544.1"/>
    <property type="molecule type" value="Genomic_DNA"/>
</dbReference>
<name>A0ABT8SC98_9BURK</name>
<proteinExistence type="predicted"/>
<evidence type="ECO:0000313" key="1">
    <source>
        <dbReference type="EMBL" id="MDO1536544.1"/>
    </source>
</evidence>
<gene>
    <name evidence="1" type="ORF">Q2T77_30095</name>
</gene>
<dbReference type="RefSeq" id="WP_301814640.1">
    <property type="nucleotide sequence ID" value="NZ_JAUJZH010000029.1"/>
</dbReference>
<accession>A0ABT8SC98</accession>
<organism evidence="1 2">
    <name type="scientific">Variovorax ginsengisoli</name>
    <dbReference type="NCBI Taxonomy" id="363844"/>
    <lineage>
        <taxon>Bacteria</taxon>
        <taxon>Pseudomonadati</taxon>
        <taxon>Pseudomonadota</taxon>
        <taxon>Betaproteobacteria</taxon>
        <taxon>Burkholderiales</taxon>
        <taxon>Comamonadaceae</taxon>
        <taxon>Variovorax</taxon>
    </lineage>
</organism>
<dbReference type="Proteomes" id="UP001169027">
    <property type="component" value="Unassembled WGS sequence"/>
</dbReference>
<keyword evidence="2" id="KW-1185">Reference proteome</keyword>
<comment type="caution">
    <text evidence="1">The sequence shown here is derived from an EMBL/GenBank/DDBJ whole genome shotgun (WGS) entry which is preliminary data.</text>
</comment>
<reference evidence="1" key="1">
    <citation type="submission" date="2023-06" db="EMBL/GenBank/DDBJ databases">
        <authorList>
            <person name="Jiang Y."/>
            <person name="Liu Q."/>
        </authorList>
    </citation>
    <scope>NUCLEOTIDE SEQUENCE</scope>
    <source>
        <strain evidence="1">CGMCC 1.12090</strain>
    </source>
</reference>
<sequence>MSLRTLQRYQASGNAPRAVYLALWFESRWGMAALHTQAYNEAQHARAWVASLERECERLRGVIRAYENAQAQPAANAPAYHLV</sequence>
<protein>
    <submittedName>
        <fullName evidence="1">Uncharacterized protein</fullName>
    </submittedName>
</protein>